<reference evidence="1 2" key="1">
    <citation type="journal article" date="2019" name="Int. J. Syst. Evol. Microbiol.">
        <title>The Global Catalogue of Microorganisms (GCM) 10K type strain sequencing project: providing services to taxonomists for standard genome sequencing and annotation.</title>
        <authorList>
            <consortium name="The Broad Institute Genomics Platform"/>
            <consortium name="The Broad Institute Genome Sequencing Center for Infectious Disease"/>
            <person name="Wu L."/>
            <person name="Ma J."/>
        </authorList>
    </citation>
    <scope>NUCLEOTIDE SEQUENCE [LARGE SCALE GENOMIC DNA]</scope>
    <source>
        <strain evidence="1 2">CGMCC 1.12563</strain>
    </source>
</reference>
<evidence type="ECO:0000313" key="2">
    <source>
        <dbReference type="Proteomes" id="UP001597187"/>
    </source>
</evidence>
<accession>A0ABD6B3P3</accession>
<protein>
    <submittedName>
        <fullName evidence="1">Uncharacterized protein</fullName>
    </submittedName>
</protein>
<dbReference type="Proteomes" id="UP001597187">
    <property type="component" value="Unassembled WGS sequence"/>
</dbReference>
<organism evidence="1 2">
    <name type="scientific">Halomarina rubra</name>
    <dbReference type="NCBI Taxonomy" id="2071873"/>
    <lineage>
        <taxon>Archaea</taxon>
        <taxon>Methanobacteriati</taxon>
        <taxon>Methanobacteriota</taxon>
        <taxon>Stenosarchaea group</taxon>
        <taxon>Halobacteria</taxon>
        <taxon>Halobacteriales</taxon>
        <taxon>Natronomonadaceae</taxon>
        <taxon>Halomarina</taxon>
    </lineage>
</organism>
<gene>
    <name evidence="1" type="ORF">ACFSBT_20590</name>
</gene>
<dbReference type="EMBL" id="JBHUDC010000009">
    <property type="protein sequence ID" value="MFD1515684.1"/>
    <property type="molecule type" value="Genomic_DNA"/>
</dbReference>
<evidence type="ECO:0000313" key="1">
    <source>
        <dbReference type="EMBL" id="MFD1515684.1"/>
    </source>
</evidence>
<sequence>MPEVQHTYASTGGACVYVDAVTPRLLLVLETAGFDVSLGNTYGHDEICGDYISVDVRTADD</sequence>
<comment type="caution">
    <text evidence="1">The sequence shown here is derived from an EMBL/GenBank/DDBJ whole genome shotgun (WGS) entry which is preliminary data.</text>
</comment>
<keyword evidence="2" id="KW-1185">Reference proteome</keyword>
<dbReference type="RefSeq" id="WP_250875609.1">
    <property type="nucleotide sequence ID" value="NZ_JALXFV010000009.1"/>
</dbReference>
<dbReference type="AlphaFoldDB" id="A0ABD6B3P3"/>
<name>A0ABD6B3P3_9EURY</name>
<proteinExistence type="predicted"/>